<dbReference type="Proteomes" id="UP000664904">
    <property type="component" value="Chromosome"/>
</dbReference>
<keyword evidence="2" id="KW-1185">Reference proteome</keyword>
<dbReference type="EMBL" id="CP072133">
    <property type="protein sequence ID" value="QTH70733.1"/>
    <property type="molecule type" value="Genomic_DNA"/>
</dbReference>
<name>A0A975HK75_9GAMM</name>
<protein>
    <submittedName>
        <fullName evidence="1">Uncharacterized protein</fullName>
    </submittedName>
</protein>
<proteinExistence type="predicted"/>
<reference evidence="1" key="1">
    <citation type="submission" date="2021-03" db="EMBL/GenBank/DDBJ databases">
        <title>Complete Genome of Pseudoalteromonas xiamenensis STKMTI.2, a new potential marine bacterium producing anti-Vibrio compounds.</title>
        <authorList>
            <person name="Handayani D.P."/>
            <person name="Isnansetyo A."/>
            <person name="Istiqomah I."/>
            <person name="Jumina J."/>
        </authorList>
    </citation>
    <scope>NUCLEOTIDE SEQUENCE</scope>
    <source>
        <strain evidence="1">STKMTI.2</strain>
    </source>
</reference>
<dbReference type="RefSeq" id="WP_208842317.1">
    <property type="nucleotide sequence ID" value="NZ_CP072133.1"/>
</dbReference>
<dbReference type="AlphaFoldDB" id="A0A975HK75"/>
<evidence type="ECO:0000313" key="1">
    <source>
        <dbReference type="EMBL" id="QTH70733.1"/>
    </source>
</evidence>
<gene>
    <name evidence="1" type="ORF">J5O05_12500</name>
</gene>
<accession>A0A975HK75</accession>
<evidence type="ECO:0000313" key="2">
    <source>
        <dbReference type="Proteomes" id="UP000664904"/>
    </source>
</evidence>
<organism evidence="1 2">
    <name type="scientific">Pseudoalteromonas xiamenensis</name>
    <dbReference type="NCBI Taxonomy" id="882626"/>
    <lineage>
        <taxon>Bacteria</taxon>
        <taxon>Pseudomonadati</taxon>
        <taxon>Pseudomonadota</taxon>
        <taxon>Gammaproteobacteria</taxon>
        <taxon>Alteromonadales</taxon>
        <taxon>Pseudoalteromonadaceae</taxon>
        <taxon>Pseudoalteromonas</taxon>
    </lineage>
</organism>
<dbReference type="KEGG" id="pxi:J5O05_12500"/>
<sequence>MELNQAELFELEKQLVMLRVESDLTLLPHFPYFSGKPYPLGRCKEIRDEVYTRFVKALESNTSAPFQKINAYLKQGGVIEKAWGSLRDEYFQNAMIIGKWYVDVSNDTVYPNKPRVEIVELDKANFHPITTFEKFSEIAKKYWEVEIYTNTVLPALAPYFPLICVNKKGISWLAAANDNMVAVAMNSQFQLSERVLRETPNPPEQVIQSWQRMLNQINKASTFLSQQGCPISFCEQYRQAALYNDIEHRNSAVISFQALPNSVMVQV</sequence>